<sequence length="517" mass="60529">MSNKRSCPHPLKNSELQVRRQRLIRRLTKSVKHKKVSLEPFVKHNDAIIDQILLVKLKPREEASEREIAALNGCEAHFLPYIDFAYPSLEGQLSKFPPSLFYPDFTCPWRMDHGRAECGTFTVILTDERCNRSYAYCYKFRHDEDEVRNQANILDYDDDLQNPFYFIGNCVLVFVSHLPVETFMMNMAGEAVQDFKRKRKTLEAICQEKMGILYSSIKKERSNNHDYLRIRDPDLNIFKYPPISKPIERLGIETTVYIFLSLLAEKRILVTGENVKIVSDTVQMFSRLLLPLEWPHTLIPIIPDTLIDLCQNPTPYLCGTMRHNLHKLTQIMRASFDVTAEEEDITLVDADLGIFSPPLEFNKISKNERLNKLIEYGRDIGFSKKMVIDLVKFLQGVFPCRNAEEASNKIQKRIMTWYAKTFGHYRKWTCATSLLSAKNKKIFAKSHPVHETREFLHWFSESGIFQSYVYDSFDKKKRHDHDSVYERFEKIRKKHAPPLKAPGAKNSARRMLFKMWN</sequence>
<accession>A0AC35FHQ1</accession>
<dbReference type="WBParaSite" id="PS1159_v2.g17675.t1">
    <property type="protein sequence ID" value="PS1159_v2.g17675.t1"/>
    <property type="gene ID" value="PS1159_v2.g17675"/>
</dbReference>
<protein>
    <submittedName>
        <fullName evidence="2">UDENN domain-containing protein</fullName>
    </submittedName>
</protein>
<evidence type="ECO:0000313" key="2">
    <source>
        <dbReference type="WBParaSite" id="PS1159_v2.g17675.t1"/>
    </source>
</evidence>
<evidence type="ECO:0000313" key="1">
    <source>
        <dbReference type="Proteomes" id="UP000887580"/>
    </source>
</evidence>
<dbReference type="Proteomes" id="UP000887580">
    <property type="component" value="Unplaced"/>
</dbReference>
<proteinExistence type="predicted"/>
<name>A0AC35FHQ1_9BILA</name>
<organism evidence="1 2">
    <name type="scientific">Panagrolaimus sp. PS1159</name>
    <dbReference type="NCBI Taxonomy" id="55785"/>
    <lineage>
        <taxon>Eukaryota</taxon>
        <taxon>Metazoa</taxon>
        <taxon>Ecdysozoa</taxon>
        <taxon>Nematoda</taxon>
        <taxon>Chromadorea</taxon>
        <taxon>Rhabditida</taxon>
        <taxon>Tylenchina</taxon>
        <taxon>Panagrolaimomorpha</taxon>
        <taxon>Panagrolaimoidea</taxon>
        <taxon>Panagrolaimidae</taxon>
        <taxon>Panagrolaimus</taxon>
    </lineage>
</organism>
<reference evidence="2" key="1">
    <citation type="submission" date="2022-11" db="UniProtKB">
        <authorList>
            <consortium name="WormBaseParasite"/>
        </authorList>
    </citation>
    <scope>IDENTIFICATION</scope>
</reference>